<reference evidence="2" key="1">
    <citation type="journal article" date="2008" name="Nat. Genet.">
        <title>The Pristionchus pacificus genome provides a unique perspective on nematode lifestyle and parasitism.</title>
        <authorList>
            <person name="Dieterich C."/>
            <person name="Clifton S.W."/>
            <person name="Schuster L.N."/>
            <person name="Chinwalla A."/>
            <person name="Delehaunty K."/>
            <person name="Dinkelacker I."/>
            <person name="Fulton L."/>
            <person name="Fulton R."/>
            <person name="Godfrey J."/>
            <person name="Minx P."/>
            <person name="Mitreva M."/>
            <person name="Roeseler W."/>
            <person name="Tian H."/>
            <person name="Witte H."/>
            <person name="Yang S.P."/>
            <person name="Wilson R.K."/>
            <person name="Sommer R.J."/>
        </authorList>
    </citation>
    <scope>NUCLEOTIDE SEQUENCE [LARGE SCALE GENOMIC DNA]</scope>
    <source>
        <strain evidence="2">PS312</strain>
    </source>
</reference>
<dbReference type="AlphaFoldDB" id="A0A2A6CEC6"/>
<dbReference type="Gene3D" id="3.30.50.10">
    <property type="entry name" value="Erythroid Transcription Factor GATA-1, subunit A"/>
    <property type="match status" value="1"/>
</dbReference>
<dbReference type="Proteomes" id="UP000005239">
    <property type="component" value="Unassembled WGS sequence"/>
</dbReference>
<dbReference type="Pfam" id="PF00104">
    <property type="entry name" value="Hormone_recep"/>
    <property type="match status" value="1"/>
</dbReference>
<dbReference type="InterPro" id="IPR001628">
    <property type="entry name" value="Znf_hrmn_rcpt"/>
</dbReference>
<evidence type="ECO:0000313" key="1">
    <source>
        <dbReference type="EnsemblMetazoa" id="PPA04938.1"/>
    </source>
</evidence>
<organism evidence="1 2">
    <name type="scientific">Pristionchus pacificus</name>
    <name type="common">Parasitic nematode worm</name>
    <dbReference type="NCBI Taxonomy" id="54126"/>
    <lineage>
        <taxon>Eukaryota</taxon>
        <taxon>Metazoa</taxon>
        <taxon>Ecdysozoa</taxon>
        <taxon>Nematoda</taxon>
        <taxon>Chromadorea</taxon>
        <taxon>Rhabditida</taxon>
        <taxon>Rhabditina</taxon>
        <taxon>Diplogasteromorpha</taxon>
        <taxon>Diplogasteroidea</taxon>
        <taxon>Neodiplogasteridae</taxon>
        <taxon>Pristionchus</taxon>
    </lineage>
</organism>
<evidence type="ECO:0000313" key="2">
    <source>
        <dbReference type="Proteomes" id="UP000005239"/>
    </source>
</evidence>
<dbReference type="GO" id="GO:0005634">
    <property type="term" value="C:nucleus"/>
    <property type="evidence" value="ECO:0000318"/>
    <property type="project" value="GO_Central"/>
</dbReference>
<dbReference type="GO" id="GO:0008270">
    <property type="term" value="F:zinc ion binding"/>
    <property type="evidence" value="ECO:0007669"/>
    <property type="project" value="InterPro"/>
</dbReference>
<protein>
    <submittedName>
        <fullName evidence="1">Nuclear receptor</fullName>
    </submittedName>
</protein>
<accession>A0A8R1U557</accession>
<dbReference type="Pfam" id="PF00105">
    <property type="entry name" value="zf-C4"/>
    <property type="match status" value="1"/>
</dbReference>
<dbReference type="InterPro" id="IPR000536">
    <property type="entry name" value="Nucl_hrmn_rcpt_lig-bd"/>
</dbReference>
<dbReference type="PANTHER" id="PTHR46011">
    <property type="entry name" value="NUCLEAR HORMONE RECEPTOR FAMILY MEMBER NHR-86-RELATED"/>
    <property type="match status" value="1"/>
</dbReference>
<dbReference type="PRINTS" id="PR00047">
    <property type="entry name" value="STROIDFINGER"/>
</dbReference>
<dbReference type="EnsemblMetazoa" id="PPA04938.1">
    <property type="protein sequence ID" value="PPA04938.1"/>
    <property type="gene ID" value="WBGene00094492"/>
</dbReference>
<gene>
    <name evidence="1" type="primary">WBGene00094492</name>
</gene>
<dbReference type="GO" id="GO:0043565">
    <property type="term" value="F:sequence-specific DNA binding"/>
    <property type="evidence" value="ECO:0007669"/>
    <property type="project" value="InterPro"/>
</dbReference>
<reference evidence="1" key="2">
    <citation type="submission" date="2022-06" db="UniProtKB">
        <authorList>
            <consortium name="EnsemblMetazoa"/>
        </authorList>
    </citation>
    <scope>IDENTIFICATION</scope>
    <source>
        <strain evidence="1">PS312</strain>
    </source>
</reference>
<keyword evidence="2" id="KW-1185">Reference proteome</keyword>
<dbReference type="SUPFAM" id="SSF57716">
    <property type="entry name" value="Glucocorticoid receptor-like (DNA-binding domain)"/>
    <property type="match status" value="1"/>
</dbReference>
<dbReference type="SMART" id="SM00399">
    <property type="entry name" value="ZnF_C4"/>
    <property type="match status" value="1"/>
</dbReference>
<accession>A0A2A6CEC6</accession>
<dbReference type="Gene3D" id="1.10.565.10">
    <property type="entry name" value="Retinoid X Receptor"/>
    <property type="match status" value="1"/>
</dbReference>
<dbReference type="SUPFAM" id="SSF48508">
    <property type="entry name" value="Nuclear receptor ligand-binding domain"/>
    <property type="match status" value="1"/>
</dbReference>
<dbReference type="PROSITE" id="PS51030">
    <property type="entry name" value="NUCLEAR_REC_DBD_2"/>
    <property type="match status" value="1"/>
</dbReference>
<name>A0A2A6CEC6_PRIPA</name>
<sequence>MAISSSTTNSVCSVCGAETASVHLGVQACRACTVFFRRTRDRTNPYECKSGGKCEGDSVPCKKCRFDKFTQLLKDKKMKRCSSKQPPLPVYDQQKDEESVIDKLRAAYRMVGLVRRTSELSMRDTDQREHPMAIALGEYSLHPTTTSQMSEASRVLASTLVEFATAAFEGFEELSSEDKWQLIKHFHKPFHIYDSCYRSNIAFPGKFTRHFNSYTSFLDVEHLEQFVRSSPENAHFDDAVRMSRFHLETNVRPCRIAMERFDPSEQEFLAMLGIQFWTIDLRKFYAQTGITEYGARIGELFCLNNLLSAKVESNKRNFEVFRLLDIFNDDSFVYSMQK</sequence>
<dbReference type="GO" id="GO:0003700">
    <property type="term" value="F:DNA-binding transcription factor activity"/>
    <property type="evidence" value="ECO:0000318"/>
    <property type="project" value="GO_Central"/>
</dbReference>
<dbReference type="PROSITE" id="PS51843">
    <property type="entry name" value="NR_LBD"/>
    <property type="match status" value="1"/>
</dbReference>
<dbReference type="InterPro" id="IPR035500">
    <property type="entry name" value="NHR-like_dom_sf"/>
</dbReference>
<dbReference type="PANTHER" id="PTHR46011:SF6">
    <property type="entry name" value="HIGH ZINC ACTIVATED NUCLEAR RECEPTOR PROTEIN"/>
    <property type="match status" value="1"/>
</dbReference>
<proteinExistence type="predicted"/>
<dbReference type="InterPro" id="IPR013088">
    <property type="entry name" value="Znf_NHR/GATA"/>
</dbReference>